<dbReference type="EMBL" id="SHKM01000003">
    <property type="protein sequence ID" value="RZT75736.1"/>
    <property type="molecule type" value="Genomic_DNA"/>
</dbReference>
<sequence length="264" mass="28460">MSDSPRTGSPAISDAIWVIALTAASYAVAFSYESGFAKYFNIPVSLITISPTLLLNAGGSLLAAAIPMYAIANAIWPLLPRSETALAKAVRLLVKQTLFLVFLFSPLLLHGEGWYLFGGVIAFTAFFELVFPLIAQRKIPTFEQKLVEQDKIERNASSFSLIGTAVGRFGRAPVLFLFLLLVVSSFASVLGGQTAKAKTDFLLVKGEPNTVLLCQYDSVFVTQSFDPESKVLTGYIKIARLGDGKDIELGMGSVGPLTPKKAKK</sequence>
<evidence type="ECO:0000313" key="2">
    <source>
        <dbReference type="EMBL" id="RZT75736.1"/>
    </source>
</evidence>
<gene>
    <name evidence="2" type="ORF">EV678_2923</name>
</gene>
<feature type="transmembrane region" description="Helical" evidence="1">
    <location>
        <begin position="174"/>
        <end position="192"/>
    </location>
</feature>
<feature type="transmembrane region" description="Helical" evidence="1">
    <location>
        <begin position="115"/>
        <end position="135"/>
    </location>
</feature>
<keyword evidence="1" id="KW-0472">Membrane</keyword>
<keyword evidence="1" id="KW-0812">Transmembrane</keyword>
<proteinExistence type="predicted"/>
<organism evidence="2 3">
    <name type="scientific">Azospira oryzae</name>
    <dbReference type="NCBI Taxonomy" id="146939"/>
    <lineage>
        <taxon>Bacteria</taxon>
        <taxon>Pseudomonadati</taxon>
        <taxon>Pseudomonadota</taxon>
        <taxon>Betaproteobacteria</taxon>
        <taxon>Rhodocyclales</taxon>
        <taxon>Rhodocyclaceae</taxon>
        <taxon>Azospira</taxon>
    </lineage>
</organism>
<accession>A0ABY0INR7</accession>
<evidence type="ECO:0000313" key="3">
    <source>
        <dbReference type="Proteomes" id="UP000292136"/>
    </source>
</evidence>
<evidence type="ECO:0000256" key="1">
    <source>
        <dbReference type="SAM" id="Phobius"/>
    </source>
</evidence>
<comment type="caution">
    <text evidence="2">The sequence shown here is derived from an EMBL/GenBank/DDBJ whole genome shotgun (WGS) entry which is preliminary data.</text>
</comment>
<reference evidence="2 3" key="1">
    <citation type="submission" date="2019-02" db="EMBL/GenBank/DDBJ databases">
        <title>Genomic Encyclopedia of Type Strains, Phase IV (KMG-IV): sequencing the most valuable type-strain genomes for metagenomic binning, comparative biology and taxonomic classification.</title>
        <authorList>
            <person name="Goeker M."/>
        </authorList>
    </citation>
    <scope>NUCLEOTIDE SEQUENCE [LARGE SCALE GENOMIC DNA]</scope>
    <source>
        <strain evidence="2 3">DSM 21223</strain>
    </source>
</reference>
<protein>
    <submittedName>
        <fullName evidence="2">Uncharacterized protein</fullName>
    </submittedName>
</protein>
<name>A0ABY0INR7_9RHOO</name>
<feature type="transmembrane region" description="Helical" evidence="1">
    <location>
        <begin position="52"/>
        <end position="72"/>
    </location>
</feature>
<dbReference type="Proteomes" id="UP000292136">
    <property type="component" value="Unassembled WGS sequence"/>
</dbReference>
<keyword evidence="3" id="KW-1185">Reference proteome</keyword>
<keyword evidence="1" id="KW-1133">Transmembrane helix</keyword>
<dbReference type="RefSeq" id="WP_130460042.1">
    <property type="nucleotide sequence ID" value="NZ_SHKM01000003.1"/>
</dbReference>
<feature type="transmembrane region" description="Helical" evidence="1">
    <location>
        <begin position="12"/>
        <end position="32"/>
    </location>
</feature>